<dbReference type="Gene3D" id="2.40.128.620">
    <property type="match status" value="1"/>
</dbReference>
<name>A0A068WKY8_ECHGR</name>
<gene>
    <name evidence="3" type="ORF">EgrG_000443800</name>
</gene>
<dbReference type="PANTHER" id="PTHR20967">
    <property type="entry name" value="PROHORMONE-4"/>
    <property type="match status" value="1"/>
</dbReference>
<reference evidence="3 4" key="1">
    <citation type="journal article" date="2013" name="Nature">
        <title>The genomes of four tapeworm species reveal adaptations to parasitism.</title>
        <authorList>
            <person name="Tsai I.J."/>
            <person name="Zarowiecki M."/>
            <person name="Holroyd N."/>
            <person name="Garciarrubio A."/>
            <person name="Sanchez-Flores A."/>
            <person name="Brooks K.L."/>
            <person name="Tracey A."/>
            <person name="Bobes R.J."/>
            <person name="Fragoso G."/>
            <person name="Sciutto E."/>
            <person name="Aslett M."/>
            <person name="Beasley H."/>
            <person name="Bennett H.M."/>
            <person name="Cai J."/>
            <person name="Camicia F."/>
            <person name="Clark R."/>
            <person name="Cucher M."/>
            <person name="De Silva N."/>
            <person name="Day T.A."/>
            <person name="Deplazes P."/>
            <person name="Estrada K."/>
            <person name="Fernandez C."/>
            <person name="Holland P.W."/>
            <person name="Hou J."/>
            <person name="Hu S."/>
            <person name="Huckvale T."/>
            <person name="Hung S.S."/>
            <person name="Kamenetzky L."/>
            <person name="Keane J.A."/>
            <person name="Kiss F."/>
            <person name="Koziol U."/>
            <person name="Lambert O."/>
            <person name="Liu K."/>
            <person name="Luo X."/>
            <person name="Luo Y."/>
            <person name="Macchiaroli N."/>
            <person name="Nichol S."/>
            <person name="Paps J."/>
            <person name="Parkinson J."/>
            <person name="Pouchkina-Stantcheva N."/>
            <person name="Riddiford N."/>
            <person name="Rosenzvit M."/>
            <person name="Salinas G."/>
            <person name="Wasmuth J.D."/>
            <person name="Zamanian M."/>
            <person name="Zheng Y."/>
            <person name="Cai X."/>
            <person name="Soberon X."/>
            <person name="Olson P.D."/>
            <person name="Laclette J.P."/>
            <person name="Brehm K."/>
            <person name="Berriman M."/>
            <person name="Garciarrubio A."/>
            <person name="Bobes R.J."/>
            <person name="Fragoso G."/>
            <person name="Sanchez-Flores A."/>
            <person name="Estrada K."/>
            <person name="Cevallos M.A."/>
            <person name="Morett E."/>
            <person name="Gonzalez V."/>
            <person name="Portillo T."/>
            <person name="Ochoa-Leyva A."/>
            <person name="Jose M.V."/>
            <person name="Sciutto E."/>
            <person name="Landa A."/>
            <person name="Jimenez L."/>
            <person name="Valdes V."/>
            <person name="Carrero J.C."/>
            <person name="Larralde C."/>
            <person name="Morales-Montor J."/>
            <person name="Limon-Lason J."/>
            <person name="Soberon X."/>
            <person name="Laclette J.P."/>
        </authorList>
    </citation>
    <scope>NUCLEOTIDE SEQUENCE [LARGE SCALE GENOMIC DNA]</scope>
</reference>
<dbReference type="PROSITE" id="PS01209">
    <property type="entry name" value="LDLRA_1"/>
    <property type="match status" value="1"/>
</dbReference>
<organism evidence="3">
    <name type="scientific">Echinococcus granulosus</name>
    <name type="common">Hydatid tapeworm</name>
    <dbReference type="NCBI Taxonomy" id="6210"/>
    <lineage>
        <taxon>Eukaryota</taxon>
        <taxon>Metazoa</taxon>
        <taxon>Spiralia</taxon>
        <taxon>Lophotrochozoa</taxon>
        <taxon>Platyhelminthes</taxon>
        <taxon>Cestoda</taxon>
        <taxon>Eucestoda</taxon>
        <taxon>Cyclophyllidea</taxon>
        <taxon>Taeniidae</taxon>
        <taxon>Echinococcus</taxon>
        <taxon>Echinococcus granulosus group</taxon>
    </lineage>
</organism>
<dbReference type="WBParaSite" id="EgrG_000443800">
    <property type="protein sequence ID" value="EgrG_000443800"/>
    <property type="gene ID" value="EgrG_000443800"/>
</dbReference>
<dbReference type="PROSITE" id="PS50068">
    <property type="entry name" value="LDLRA_2"/>
    <property type="match status" value="1"/>
</dbReference>
<dbReference type="SMART" id="SM00192">
    <property type="entry name" value="LDLa"/>
    <property type="match status" value="1"/>
</dbReference>
<dbReference type="InterPro" id="IPR053103">
    <property type="entry name" value="IDLSRF-like_peptide"/>
</dbReference>
<dbReference type="Proteomes" id="UP000492820">
    <property type="component" value="Unassembled WGS sequence"/>
</dbReference>
<comment type="caution">
    <text evidence="2">Lacks conserved residue(s) required for the propagation of feature annotation.</text>
</comment>
<dbReference type="EMBL" id="LK028579">
    <property type="protein sequence ID" value="CDS19153.1"/>
    <property type="molecule type" value="Genomic_DNA"/>
</dbReference>
<accession>A0A068WKY8</accession>
<proteinExistence type="predicted"/>
<dbReference type="InterPro" id="IPR036055">
    <property type="entry name" value="LDL_receptor-like_sf"/>
</dbReference>
<sequence length="235" mass="26705">MTIDAFAQVISLCDCLSSAISDWLRCVDGTLHWLIIRIEFDTSMPSHRVIQRVVVVGMIFYLLSKGICSTISARSNEKDAKKKIANECPESSPWPCREPGFCLSFDFICDGELDCPDGYDEDREMCTAKQRPPIEYLFRFIQRYQDWLIPTFLGKGTPLELAKKIVESPTIEDYARSAHLTEKQLVNLNSLIEGVVQRKEMHMVLLGMPLGAWSELFYLFNRIVSSGFVGTVDSM</sequence>
<reference evidence="5" key="3">
    <citation type="submission" date="2020-10" db="UniProtKB">
        <authorList>
            <consortium name="WormBaseParasite"/>
        </authorList>
    </citation>
    <scope>IDENTIFICATION</scope>
</reference>
<evidence type="ECO:0000313" key="4">
    <source>
        <dbReference type="Proteomes" id="UP000492820"/>
    </source>
</evidence>
<protein>
    <submittedName>
        <fullName evidence="3 5">Prohormone 4</fullName>
    </submittedName>
</protein>
<dbReference type="InterPro" id="IPR023415">
    <property type="entry name" value="LDLR_class-A_CS"/>
</dbReference>
<dbReference type="CDD" id="cd00112">
    <property type="entry name" value="LDLa"/>
    <property type="match status" value="1"/>
</dbReference>
<reference evidence="3" key="2">
    <citation type="submission" date="2014-06" db="EMBL/GenBank/DDBJ databases">
        <authorList>
            <person name="Aslett M."/>
        </authorList>
    </citation>
    <scope>NUCLEOTIDE SEQUENCE</scope>
</reference>
<evidence type="ECO:0000256" key="1">
    <source>
        <dbReference type="ARBA" id="ARBA00023157"/>
    </source>
</evidence>
<evidence type="ECO:0000256" key="2">
    <source>
        <dbReference type="PROSITE-ProRule" id="PRU00124"/>
    </source>
</evidence>
<dbReference type="PANTHER" id="PTHR20967:SF0">
    <property type="entry name" value="PROHORMONE-4"/>
    <property type="match status" value="1"/>
</dbReference>
<dbReference type="SUPFAM" id="SSF57424">
    <property type="entry name" value="LDL receptor-like module"/>
    <property type="match status" value="1"/>
</dbReference>
<evidence type="ECO:0000313" key="3">
    <source>
        <dbReference type="EMBL" id="CDS19153.1"/>
    </source>
</evidence>
<dbReference type="OrthoDB" id="6239681at2759"/>
<keyword evidence="1" id="KW-1015">Disulfide bond</keyword>
<evidence type="ECO:0000313" key="5">
    <source>
        <dbReference type="WBParaSite" id="EgrG_000443800"/>
    </source>
</evidence>
<dbReference type="AlphaFoldDB" id="A0A068WKY8"/>
<dbReference type="InterPro" id="IPR002172">
    <property type="entry name" value="LDrepeatLR_classA_rpt"/>
</dbReference>